<feature type="transmembrane region" description="Helical" evidence="8">
    <location>
        <begin position="316"/>
        <end position="345"/>
    </location>
</feature>
<feature type="transmembrane region" description="Helical" evidence="8">
    <location>
        <begin position="403"/>
        <end position="423"/>
    </location>
</feature>
<feature type="transmembrane region" description="Helical" evidence="8">
    <location>
        <begin position="506"/>
        <end position="529"/>
    </location>
</feature>
<organism evidence="9 10">
    <name type="scientific">Entomospira nematocerorum</name>
    <dbReference type="NCBI Taxonomy" id="2719987"/>
    <lineage>
        <taxon>Bacteria</taxon>
        <taxon>Pseudomonadati</taxon>
        <taxon>Spirochaetota</taxon>
        <taxon>Spirochaetia</taxon>
        <taxon>Spirochaetales</taxon>
        <taxon>Spirochaetaceae</taxon>
        <taxon>Entomospira</taxon>
    </lineage>
</organism>
<dbReference type="GO" id="GO:0016471">
    <property type="term" value="C:vacuolar proton-transporting V-type ATPase complex"/>
    <property type="evidence" value="ECO:0007669"/>
    <property type="project" value="TreeGrafter"/>
</dbReference>
<dbReference type="EMBL" id="JAATLK010000001">
    <property type="protein sequence ID" value="NIZ47532.1"/>
    <property type="molecule type" value="Genomic_DNA"/>
</dbReference>
<proteinExistence type="inferred from homology"/>
<reference evidence="9" key="1">
    <citation type="submission" date="2020-03" db="EMBL/GenBank/DDBJ databases">
        <title>Spirochaetal bacteria isolated from arthropods constitute a novel genus Entomospira genus novum within the order Spirochaetales.</title>
        <authorList>
            <person name="Grana-Miraglia L."/>
            <person name="Sikutova S."/>
            <person name="Fingerle V."/>
            <person name="Sing A."/>
            <person name="Castillo-Ramirez S."/>
            <person name="Margos G."/>
            <person name="Rudolf I."/>
        </authorList>
    </citation>
    <scope>NUCLEOTIDE SEQUENCE</scope>
    <source>
        <strain evidence="9">BR208</strain>
    </source>
</reference>
<keyword evidence="4 8" id="KW-0812">Transmembrane</keyword>
<dbReference type="RefSeq" id="WP_167703970.1">
    <property type="nucleotide sequence ID" value="NZ_CP118168.1"/>
</dbReference>
<comment type="similarity">
    <text evidence="2">Belongs to the V-ATPase 116 kDa subunit family.</text>
</comment>
<dbReference type="GO" id="GO:0051117">
    <property type="term" value="F:ATPase binding"/>
    <property type="evidence" value="ECO:0007669"/>
    <property type="project" value="TreeGrafter"/>
</dbReference>
<dbReference type="AlphaFoldDB" id="A0A968GEE4"/>
<evidence type="ECO:0000256" key="6">
    <source>
        <dbReference type="ARBA" id="ARBA00023065"/>
    </source>
</evidence>
<protein>
    <recommendedName>
        <fullName evidence="11">V-type ATP synthase subunit I</fullName>
    </recommendedName>
</protein>
<evidence type="ECO:0000256" key="7">
    <source>
        <dbReference type="ARBA" id="ARBA00023136"/>
    </source>
</evidence>
<evidence type="ECO:0000256" key="2">
    <source>
        <dbReference type="ARBA" id="ARBA00009904"/>
    </source>
</evidence>
<dbReference type="GO" id="GO:0046961">
    <property type="term" value="F:proton-transporting ATPase activity, rotational mechanism"/>
    <property type="evidence" value="ECO:0007669"/>
    <property type="project" value="InterPro"/>
</dbReference>
<dbReference type="PANTHER" id="PTHR11629:SF63">
    <property type="entry name" value="V-TYPE PROTON ATPASE SUBUNIT A"/>
    <property type="match status" value="1"/>
</dbReference>
<keyword evidence="6" id="KW-0406">Ion transport</keyword>
<evidence type="ECO:0000256" key="5">
    <source>
        <dbReference type="ARBA" id="ARBA00022989"/>
    </source>
</evidence>
<feature type="transmembrane region" description="Helical" evidence="8">
    <location>
        <begin position="435"/>
        <end position="457"/>
    </location>
</feature>
<sequence>MIANMSRISLIVARNEREDALNKLAETNLFHVGSLDNYNDSIAELHRHLTHAELMLRYIPEKIEIQEMSTTDLHLILTEIETTYTKRVELEKTIQDYDRLINNYDAWGDFSVKNIHYLADEGHMIRLYKVDSKTYKTLKNEAIIPLYLCAVHKGTYYIAMYSVEEDKFPSIPYEEIPSLSPSEMKSAIKQAQKEILELTLKLNQLAGYRSQIQEYIDNLQETIMFERTSDAFTDDEELSILEGYIPTEDINSFREYARKHGWAFHAKDALTGDEATDSEIPTKIKPSFWGKFVQPMLDSFGFVPGYQEVDISGVMFFFFAIFFAMIIGDAGYGSIFLLISLGIMFKLKSAGKAISPFVPYISIMSLATIAWGILTDNWFGAQLSPHVPALQSLKSDFLAEDSGVQFLSFMLGFTHLVIAHVWSFARRIKHNPKSALVDIGQLMMLSALLFLIMDMIIGPDTLLGARPDWIVPVIIIGVVLVLLFGEQQPLINIFKGFGNGLQFDKILATLLGAIGNFGDILSYIRLYAVGLAGFSIASSFNNLTAGLPIWVAAVILLLAHTLNIMLSLLSVVVHALRLNSLEFSTHVGLSWAGNAYKPFTSKKVIQFADSKK</sequence>
<keyword evidence="7 8" id="KW-0472">Membrane</keyword>
<name>A0A968GEE4_9SPIO</name>
<evidence type="ECO:0000313" key="9">
    <source>
        <dbReference type="EMBL" id="NIZ47532.1"/>
    </source>
</evidence>
<dbReference type="GO" id="GO:0007035">
    <property type="term" value="P:vacuolar acidification"/>
    <property type="evidence" value="ECO:0007669"/>
    <property type="project" value="TreeGrafter"/>
</dbReference>
<feature type="transmembrane region" description="Helical" evidence="8">
    <location>
        <begin position="357"/>
        <end position="374"/>
    </location>
</feature>
<evidence type="ECO:0008006" key="11">
    <source>
        <dbReference type="Google" id="ProtNLM"/>
    </source>
</evidence>
<evidence type="ECO:0000256" key="3">
    <source>
        <dbReference type="ARBA" id="ARBA00022448"/>
    </source>
</evidence>
<evidence type="ECO:0000256" key="8">
    <source>
        <dbReference type="SAM" id="Phobius"/>
    </source>
</evidence>
<keyword evidence="5 8" id="KW-1133">Transmembrane helix</keyword>
<keyword evidence="10" id="KW-1185">Reference proteome</keyword>
<comment type="subcellular location">
    <subcellularLocation>
        <location evidence="1">Membrane</location>
        <topology evidence="1">Multi-pass membrane protein</topology>
    </subcellularLocation>
</comment>
<dbReference type="InterPro" id="IPR002490">
    <property type="entry name" value="V-ATPase_116kDa_su"/>
</dbReference>
<dbReference type="Pfam" id="PF01496">
    <property type="entry name" value="V_ATPase_I"/>
    <property type="match status" value="1"/>
</dbReference>
<accession>A0A968GEE4</accession>
<evidence type="ECO:0000256" key="4">
    <source>
        <dbReference type="ARBA" id="ARBA00022692"/>
    </source>
</evidence>
<feature type="transmembrane region" description="Helical" evidence="8">
    <location>
        <begin position="469"/>
        <end position="485"/>
    </location>
</feature>
<dbReference type="GO" id="GO:0033179">
    <property type="term" value="C:proton-transporting V-type ATPase, V0 domain"/>
    <property type="evidence" value="ECO:0007669"/>
    <property type="project" value="InterPro"/>
</dbReference>
<gene>
    <name evidence="9" type="ORF">HCT46_06375</name>
</gene>
<dbReference type="PANTHER" id="PTHR11629">
    <property type="entry name" value="VACUOLAR PROTON ATPASES"/>
    <property type="match status" value="1"/>
</dbReference>
<comment type="caution">
    <text evidence="9">The sequence shown here is derived from an EMBL/GenBank/DDBJ whole genome shotgun (WGS) entry which is preliminary data.</text>
</comment>
<dbReference type="Proteomes" id="UP000752013">
    <property type="component" value="Unassembled WGS sequence"/>
</dbReference>
<feature type="transmembrane region" description="Helical" evidence="8">
    <location>
        <begin position="549"/>
        <end position="576"/>
    </location>
</feature>
<keyword evidence="3" id="KW-0813">Transport</keyword>
<evidence type="ECO:0000313" key="10">
    <source>
        <dbReference type="Proteomes" id="UP000752013"/>
    </source>
</evidence>
<evidence type="ECO:0000256" key="1">
    <source>
        <dbReference type="ARBA" id="ARBA00004141"/>
    </source>
</evidence>